<evidence type="ECO:0000313" key="2">
    <source>
        <dbReference type="EMBL" id="KAJ7607678.1"/>
    </source>
</evidence>
<dbReference type="EMBL" id="JARKIF010000048">
    <property type="protein sequence ID" value="KAJ7607678.1"/>
    <property type="molecule type" value="Genomic_DNA"/>
</dbReference>
<evidence type="ECO:0000313" key="3">
    <source>
        <dbReference type="Proteomes" id="UP001221142"/>
    </source>
</evidence>
<organism evidence="2 3">
    <name type="scientific">Roridomyces roridus</name>
    <dbReference type="NCBI Taxonomy" id="1738132"/>
    <lineage>
        <taxon>Eukaryota</taxon>
        <taxon>Fungi</taxon>
        <taxon>Dikarya</taxon>
        <taxon>Basidiomycota</taxon>
        <taxon>Agaricomycotina</taxon>
        <taxon>Agaricomycetes</taxon>
        <taxon>Agaricomycetidae</taxon>
        <taxon>Agaricales</taxon>
        <taxon>Marasmiineae</taxon>
        <taxon>Mycenaceae</taxon>
        <taxon>Roridomyces</taxon>
    </lineage>
</organism>
<reference evidence="2" key="1">
    <citation type="submission" date="2023-03" db="EMBL/GenBank/DDBJ databases">
        <title>Massive genome expansion in bonnet fungi (Mycena s.s.) driven by repeated elements and novel gene families across ecological guilds.</title>
        <authorList>
            <consortium name="Lawrence Berkeley National Laboratory"/>
            <person name="Harder C.B."/>
            <person name="Miyauchi S."/>
            <person name="Viragh M."/>
            <person name="Kuo A."/>
            <person name="Thoen E."/>
            <person name="Andreopoulos B."/>
            <person name="Lu D."/>
            <person name="Skrede I."/>
            <person name="Drula E."/>
            <person name="Henrissat B."/>
            <person name="Morin E."/>
            <person name="Kohler A."/>
            <person name="Barry K."/>
            <person name="LaButti K."/>
            <person name="Morin E."/>
            <person name="Salamov A."/>
            <person name="Lipzen A."/>
            <person name="Mereny Z."/>
            <person name="Hegedus B."/>
            <person name="Baldrian P."/>
            <person name="Stursova M."/>
            <person name="Weitz H."/>
            <person name="Taylor A."/>
            <person name="Grigoriev I.V."/>
            <person name="Nagy L.G."/>
            <person name="Martin F."/>
            <person name="Kauserud H."/>
        </authorList>
    </citation>
    <scope>NUCLEOTIDE SEQUENCE</scope>
    <source>
        <strain evidence="2">9284</strain>
    </source>
</reference>
<feature type="region of interest" description="Disordered" evidence="1">
    <location>
        <begin position="130"/>
        <end position="153"/>
    </location>
</feature>
<feature type="compositionally biased region" description="Low complexity" evidence="1">
    <location>
        <begin position="134"/>
        <end position="153"/>
    </location>
</feature>
<evidence type="ECO:0000256" key="1">
    <source>
        <dbReference type="SAM" id="MobiDB-lite"/>
    </source>
</evidence>
<accession>A0AAD7FA67</accession>
<gene>
    <name evidence="2" type="ORF">FB45DRAFT_1067730</name>
</gene>
<protein>
    <submittedName>
        <fullName evidence="2">Uncharacterized protein</fullName>
    </submittedName>
</protein>
<feature type="non-terminal residue" evidence="2">
    <location>
        <position position="170"/>
    </location>
</feature>
<comment type="caution">
    <text evidence="2">The sequence shown here is derived from an EMBL/GenBank/DDBJ whole genome shotgun (WGS) entry which is preliminary data.</text>
</comment>
<name>A0AAD7FA67_9AGAR</name>
<keyword evidence="3" id="KW-1185">Reference proteome</keyword>
<dbReference type="AlphaFoldDB" id="A0AAD7FA67"/>
<proteinExistence type="predicted"/>
<sequence>MSRLSLPVTILSQMEISIRVCLPDGSLSFDMGPGPFLECNKPSLGQGMKLEILSKQDSDGVTITLSAVANDSPSSNTDPVMEDILVRTLNEPVELSPPCAEPELDHDAIQRAENAGLFDFLDYLDLDNLPTPPSSRSSTPAHSTISAASSPSDLSSLEWIIPVSASETPS</sequence>
<dbReference type="Proteomes" id="UP001221142">
    <property type="component" value="Unassembled WGS sequence"/>
</dbReference>